<dbReference type="Proteomes" id="UP000647424">
    <property type="component" value="Unassembled WGS sequence"/>
</dbReference>
<dbReference type="Pfam" id="PF13531">
    <property type="entry name" value="SBP_bac_11"/>
    <property type="match status" value="1"/>
</dbReference>
<organism evidence="2 3">
    <name type="scientific">Limnohabitans radicicola</name>
    <dbReference type="NCBI Taxonomy" id="2771427"/>
    <lineage>
        <taxon>Bacteria</taxon>
        <taxon>Pseudomonadati</taxon>
        <taxon>Pseudomonadota</taxon>
        <taxon>Betaproteobacteria</taxon>
        <taxon>Burkholderiales</taxon>
        <taxon>Comamonadaceae</taxon>
        <taxon>Limnohabitans</taxon>
    </lineage>
</organism>
<dbReference type="InterPro" id="IPR050682">
    <property type="entry name" value="ModA/WtpA"/>
</dbReference>
<accession>A0A927FGS3</accession>
<evidence type="ECO:0000256" key="1">
    <source>
        <dbReference type="SAM" id="SignalP"/>
    </source>
</evidence>
<gene>
    <name evidence="2" type="ORF">IC609_06980</name>
</gene>
<dbReference type="PANTHER" id="PTHR30632:SF11">
    <property type="entry name" value="BLR4797 PROTEIN"/>
    <property type="match status" value="1"/>
</dbReference>
<dbReference type="SUPFAM" id="SSF53850">
    <property type="entry name" value="Periplasmic binding protein-like II"/>
    <property type="match status" value="1"/>
</dbReference>
<dbReference type="EMBL" id="JACYFT010000001">
    <property type="protein sequence ID" value="MBD8050282.1"/>
    <property type="molecule type" value="Genomic_DNA"/>
</dbReference>
<dbReference type="RefSeq" id="WP_191818685.1">
    <property type="nucleotide sequence ID" value="NZ_JACYFT010000001.1"/>
</dbReference>
<name>A0A927FGS3_9BURK</name>
<protein>
    <submittedName>
        <fullName evidence="2">Substrate-binding domain-containing protein</fullName>
    </submittedName>
</protein>
<feature type="chain" id="PRO_5038140635" evidence="1">
    <location>
        <begin position="28"/>
        <end position="256"/>
    </location>
</feature>
<keyword evidence="3" id="KW-1185">Reference proteome</keyword>
<dbReference type="AlphaFoldDB" id="A0A927FGS3"/>
<dbReference type="PANTHER" id="PTHR30632">
    <property type="entry name" value="MOLYBDATE-BINDING PERIPLASMIC PROTEIN"/>
    <property type="match status" value="1"/>
</dbReference>
<evidence type="ECO:0000313" key="3">
    <source>
        <dbReference type="Proteomes" id="UP000647424"/>
    </source>
</evidence>
<comment type="caution">
    <text evidence="2">The sequence shown here is derived from an EMBL/GenBank/DDBJ whole genome shotgun (WGS) entry which is preliminary data.</text>
</comment>
<sequence length="256" mass="26676">MPKSLVVVWRRCILPLLLCGLSHGVQAADLTVWSAGATKPPMEPLVAAFQASTGHQLTVDYAPVGVLLRRLAAGGRPDVLLVSAEVVAEVERQNWAVVGSAVPVGSVGIGVAVKAGAAQPDISSPEALRQTLLSAQSITYMDPQKGTSGKHFASVLEQLGIANQMQAKTKLGDVGFVVEPVAKGEIEIGIQQITEILPVQGAVLVGPLPGSLQKITTYSALLGTGAQAKPAAAAFIRHLQTPEATVVFERTGFKRP</sequence>
<feature type="signal peptide" evidence="1">
    <location>
        <begin position="1"/>
        <end position="27"/>
    </location>
</feature>
<dbReference type="Gene3D" id="3.40.190.10">
    <property type="entry name" value="Periplasmic binding protein-like II"/>
    <property type="match status" value="2"/>
</dbReference>
<dbReference type="GO" id="GO:0015689">
    <property type="term" value="P:molybdate ion transport"/>
    <property type="evidence" value="ECO:0007669"/>
    <property type="project" value="TreeGrafter"/>
</dbReference>
<keyword evidence="1" id="KW-0732">Signal</keyword>
<dbReference type="GO" id="GO:0030973">
    <property type="term" value="F:molybdate ion binding"/>
    <property type="evidence" value="ECO:0007669"/>
    <property type="project" value="TreeGrafter"/>
</dbReference>
<evidence type="ECO:0000313" key="2">
    <source>
        <dbReference type="EMBL" id="MBD8050282.1"/>
    </source>
</evidence>
<proteinExistence type="predicted"/>
<reference evidence="2" key="1">
    <citation type="submission" date="2020-09" db="EMBL/GenBank/DDBJ databases">
        <title>Genome seq and assembly of Limnohabitants sp.</title>
        <authorList>
            <person name="Chhetri G."/>
        </authorList>
    </citation>
    <scope>NUCLEOTIDE SEQUENCE</scope>
    <source>
        <strain evidence="2">JUR4</strain>
    </source>
</reference>